<evidence type="ECO:0000313" key="3">
    <source>
        <dbReference type="Proteomes" id="UP001151760"/>
    </source>
</evidence>
<keyword evidence="3" id="KW-1185">Reference proteome</keyword>
<dbReference type="EMBL" id="BQNB010017309">
    <property type="protein sequence ID" value="GJT61679.1"/>
    <property type="molecule type" value="Genomic_DNA"/>
</dbReference>
<evidence type="ECO:0000256" key="1">
    <source>
        <dbReference type="SAM" id="MobiDB-lite"/>
    </source>
</evidence>
<gene>
    <name evidence="2" type="ORF">Tco_1005212</name>
</gene>
<proteinExistence type="predicted"/>
<reference evidence="2" key="1">
    <citation type="journal article" date="2022" name="Int. J. Mol. Sci.">
        <title>Draft Genome of Tanacetum Coccineum: Genomic Comparison of Closely Related Tanacetum-Family Plants.</title>
        <authorList>
            <person name="Yamashiro T."/>
            <person name="Shiraishi A."/>
            <person name="Nakayama K."/>
            <person name="Satake H."/>
        </authorList>
    </citation>
    <scope>NUCLEOTIDE SEQUENCE</scope>
</reference>
<comment type="caution">
    <text evidence="2">The sequence shown here is derived from an EMBL/GenBank/DDBJ whole genome shotgun (WGS) entry which is preliminary data.</text>
</comment>
<reference evidence="2" key="2">
    <citation type="submission" date="2022-01" db="EMBL/GenBank/DDBJ databases">
        <authorList>
            <person name="Yamashiro T."/>
            <person name="Shiraishi A."/>
            <person name="Satake H."/>
            <person name="Nakayama K."/>
        </authorList>
    </citation>
    <scope>NUCLEOTIDE SEQUENCE</scope>
</reference>
<feature type="region of interest" description="Disordered" evidence="1">
    <location>
        <begin position="68"/>
        <end position="131"/>
    </location>
</feature>
<protein>
    <submittedName>
        <fullName evidence="2">Uncharacterized protein</fullName>
    </submittedName>
</protein>
<feature type="compositionally biased region" description="Basic and acidic residues" evidence="1">
    <location>
        <begin position="94"/>
        <end position="131"/>
    </location>
</feature>
<sequence length="131" mass="14877">MLIPDPTNIKDINEATSTWFQDFRYSDTTLPLLEVSKMFKVKVFLTVMSSASSAVTYTSVYTDSEQGRVFWGADEEEEERRGSNVEDFSITKARRGEEESNDEKKRQSQAEGSKKSNKGLKQEEESKGKMG</sequence>
<evidence type="ECO:0000313" key="2">
    <source>
        <dbReference type="EMBL" id="GJT61679.1"/>
    </source>
</evidence>
<accession>A0ABQ5FET8</accession>
<dbReference type="Proteomes" id="UP001151760">
    <property type="component" value="Unassembled WGS sequence"/>
</dbReference>
<name>A0ABQ5FET8_9ASTR</name>
<organism evidence="2 3">
    <name type="scientific">Tanacetum coccineum</name>
    <dbReference type="NCBI Taxonomy" id="301880"/>
    <lineage>
        <taxon>Eukaryota</taxon>
        <taxon>Viridiplantae</taxon>
        <taxon>Streptophyta</taxon>
        <taxon>Embryophyta</taxon>
        <taxon>Tracheophyta</taxon>
        <taxon>Spermatophyta</taxon>
        <taxon>Magnoliopsida</taxon>
        <taxon>eudicotyledons</taxon>
        <taxon>Gunneridae</taxon>
        <taxon>Pentapetalae</taxon>
        <taxon>asterids</taxon>
        <taxon>campanulids</taxon>
        <taxon>Asterales</taxon>
        <taxon>Asteraceae</taxon>
        <taxon>Asteroideae</taxon>
        <taxon>Anthemideae</taxon>
        <taxon>Anthemidinae</taxon>
        <taxon>Tanacetum</taxon>
    </lineage>
</organism>